<dbReference type="InterPro" id="IPR037736">
    <property type="entry name" value="PSA3"/>
</dbReference>
<comment type="caution">
    <text evidence="2">The sequence shown here is derived from an EMBL/GenBank/DDBJ whole genome shotgun (WGS) entry which is preliminary data.</text>
</comment>
<evidence type="ECO:0000256" key="1">
    <source>
        <dbReference type="SAM" id="MobiDB-lite"/>
    </source>
</evidence>
<dbReference type="EMBL" id="CM035406">
    <property type="protein sequence ID" value="KAH7447540.1"/>
    <property type="molecule type" value="Genomic_DNA"/>
</dbReference>
<dbReference type="OrthoDB" id="2013100at2759"/>
<evidence type="ECO:0000313" key="3">
    <source>
        <dbReference type="Proteomes" id="UP000825935"/>
    </source>
</evidence>
<protein>
    <submittedName>
        <fullName evidence="2">Uncharacterized protein</fullName>
    </submittedName>
</protein>
<dbReference type="PANTHER" id="PTHR36770">
    <property type="entry name" value="PHOTOSYSTEM I ASSEMBLY FACTOR PSA3, CHLOROPLASTIC"/>
    <property type="match status" value="1"/>
</dbReference>
<sequence length="295" mass="33179">MQLTISLQCAKAERIWLSLRRSDFFVQAPITLPRRSKTLSSLPCIRAYLETNDPIYDFFNKVRGSLPVIGLLTRILSDDGGVGSDRIQFKEFCTRVYRNFTFETSQAFYDLEQRHGSAARPQYVLLWCWAAALGAGLLKSEDLMMSATRLSATYDIAYEEENLNLLMDEASKKRKKSNSPVPFVPYEARAEKALDAICKCCISKPTIDEEDAVLLTTILQGVFPGGDKNEIETLVRIKLSQTESESTESSDKGEEYNDDSDMLDSGVTSNGARMHDEQHDELDDLQPEERSSSPS</sequence>
<keyword evidence="3" id="KW-1185">Reference proteome</keyword>
<dbReference type="AlphaFoldDB" id="A0A8T2VJW7"/>
<gene>
    <name evidence="2" type="ORF">KP509_01G110900</name>
</gene>
<evidence type="ECO:0000313" key="2">
    <source>
        <dbReference type="EMBL" id="KAH7447540.1"/>
    </source>
</evidence>
<organism evidence="2 3">
    <name type="scientific">Ceratopteris richardii</name>
    <name type="common">Triangle waterfern</name>
    <dbReference type="NCBI Taxonomy" id="49495"/>
    <lineage>
        <taxon>Eukaryota</taxon>
        <taxon>Viridiplantae</taxon>
        <taxon>Streptophyta</taxon>
        <taxon>Embryophyta</taxon>
        <taxon>Tracheophyta</taxon>
        <taxon>Polypodiopsida</taxon>
        <taxon>Polypodiidae</taxon>
        <taxon>Polypodiales</taxon>
        <taxon>Pteridineae</taxon>
        <taxon>Pteridaceae</taxon>
        <taxon>Parkerioideae</taxon>
        <taxon>Ceratopteris</taxon>
    </lineage>
</organism>
<feature type="region of interest" description="Disordered" evidence="1">
    <location>
        <begin position="240"/>
        <end position="295"/>
    </location>
</feature>
<dbReference type="OMA" id="KSDDIMM"/>
<dbReference type="Proteomes" id="UP000825935">
    <property type="component" value="Chromosome 1"/>
</dbReference>
<proteinExistence type="predicted"/>
<dbReference type="GO" id="GO:0048564">
    <property type="term" value="P:photosystem I assembly"/>
    <property type="evidence" value="ECO:0007669"/>
    <property type="project" value="InterPro"/>
</dbReference>
<dbReference type="PANTHER" id="PTHR36770:SF1">
    <property type="entry name" value="PHOTOSYSTEM I ASSEMBLY FACTOR PSA3, CHLOROPLASTIC"/>
    <property type="match status" value="1"/>
</dbReference>
<reference evidence="2" key="1">
    <citation type="submission" date="2021-08" db="EMBL/GenBank/DDBJ databases">
        <title>WGS assembly of Ceratopteris richardii.</title>
        <authorList>
            <person name="Marchant D.B."/>
            <person name="Chen G."/>
            <person name="Jenkins J."/>
            <person name="Shu S."/>
            <person name="Leebens-Mack J."/>
            <person name="Grimwood J."/>
            <person name="Schmutz J."/>
            <person name="Soltis P."/>
            <person name="Soltis D."/>
            <person name="Chen Z.-H."/>
        </authorList>
    </citation>
    <scope>NUCLEOTIDE SEQUENCE</scope>
    <source>
        <strain evidence="2">Whitten #5841</strain>
        <tissue evidence="2">Leaf</tissue>
    </source>
</reference>
<accession>A0A8T2VJW7</accession>
<name>A0A8T2VJW7_CERRI</name>